<evidence type="ECO:0000256" key="1">
    <source>
        <dbReference type="ARBA" id="ARBA00008791"/>
    </source>
</evidence>
<dbReference type="STRING" id="1035.BN961_03251"/>
<name>A0A090MV86_AFIFE</name>
<gene>
    <name evidence="3" type="primary">uspF</name>
    <name evidence="3" type="ORF">BN961_03251</name>
</gene>
<sequence length="147" mass="15518">MYTHILIPTDGSELAQRGVDHGLSLAKALGSNVTIITASAPFPLPVSRISWGIKHDDIDRYAANCRTEAEDLLAKIKATATKMGISATTTYVPDTSPATAILETAKQATCNLIVMASHGRRGVERLLLGSQAAEVVSNSPIPVLIVP</sequence>
<dbReference type="InterPro" id="IPR014729">
    <property type="entry name" value="Rossmann-like_a/b/a_fold"/>
</dbReference>
<dbReference type="InterPro" id="IPR006015">
    <property type="entry name" value="Universal_stress_UspA"/>
</dbReference>
<comment type="caution">
    <text evidence="3">The sequence shown here is derived from an EMBL/GenBank/DDBJ whole genome shotgun (WGS) entry which is preliminary data.</text>
</comment>
<accession>A0A090MV86</accession>
<dbReference type="PANTHER" id="PTHR46268:SF15">
    <property type="entry name" value="UNIVERSAL STRESS PROTEIN HP_0031"/>
    <property type="match status" value="1"/>
</dbReference>
<protein>
    <submittedName>
        <fullName evidence="3">Universal stress protein F</fullName>
    </submittedName>
</protein>
<organism evidence="3 4">
    <name type="scientific">Afipia felis</name>
    <name type="common">Cat scratch disease bacillus</name>
    <dbReference type="NCBI Taxonomy" id="1035"/>
    <lineage>
        <taxon>Bacteria</taxon>
        <taxon>Pseudomonadati</taxon>
        <taxon>Pseudomonadota</taxon>
        <taxon>Alphaproteobacteria</taxon>
        <taxon>Hyphomicrobiales</taxon>
        <taxon>Nitrobacteraceae</taxon>
        <taxon>Afipia</taxon>
    </lineage>
</organism>
<dbReference type="InterPro" id="IPR006016">
    <property type="entry name" value="UspA"/>
</dbReference>
<dbReference type="Pfam" id="PF00582">
    <property type="entry name" value="Usp"/>
    <property type="match status" value="1"/>
</dbReference>
<evidence type="ECO:0000313" key="4">
    <source>
        <dbReference type="Proteomes" id="UP000035762"/>
    </source>
</evidence>
<dbReference type="EMBL" id="CCAZ020000002">
    <property type="protein sequence ID" value="CEG09819.1"/>
    <property type="molecule type" value="Genomic_DNA"/>
</dbReference>
<dbReference type="PRINTS" id="PR01438">
    <property type="entry name" value="UNVRSLSTRESS"/>
</dbReference>
<dbReference type="CDD" id="cd00293">
    <property type="entry name" value="USP-like"/>
    <property type="match status" value="1"/>
</dbReference>
<dbReference type="AlphaFoldDB" id="A0A090MV86"/>
<dbReference type="PANTHER" id="PTHR46268">
    <property type="entry name" value="STRESS RESPONSE PROTEIN NHAX"/>
    <property type="match status" value="1"/>
</dbReference>
<dbReference type="SUPFAM" id="SSF52402">
    <property type="entry name" value="Adenine nucleotide alpha hydrolases-like"/>
    <property type="match status" value="1"/>
</dbReference>
<dbReference type="Proteomes" id="UP000035762">
    <property type="component" value="Unassembled WGS sequence"/>
</dbReference>
<reference evidence="3 4" key="1">
    <citation type="journal article" date="2014" name="Genome Announc.">
        <title>Genome Sequence of Afipia felis Strain 76713, Isolated in Hospital Water Using an Amoeba Co-Culture Procedure.</title>
        <authorList>
            <person name="Benamar S."/>
            <person name="La Scola B."/>
            <person name="Croce O."/>
        </authorList>
    </citation>
    <scope>NUCLEOTIDE SEQUENCE [LARGE SCALE GENOMIC DNA]</scope>
    <source>
        <strain evidence="3 4">76713</strain>
    </source>
</reference>
<evidence type="ECO:0000259" key="2">
    <source>
        <dbReference type="Pfam" id="PF00582"/>
    </source>
</evidence>
<comment type="similarity">
    <text evidence="1">Belongs to the universal stress protein A family.</text>
</comment>
<evidence type="ECO:0000313" key="3">
    <source>
        <dbReference type="EMBL" id="CEG09819.1"/>
    </source>
</evidence>
<dbReference type="RefSeq" id="WP_009341182.1">
    <property type="nucleotide sequence ID" value="NZ_CCAZ020000002.1"/>
</dbReference>
<dbReference type="OrthoDB" id="5564966at2"/>
<keyword evidence="4" id="KW-1185">Reference proteome</keyword>
<dbReference type="Gene3D" id="3.40.50.620">
    <property type="entry name" value="HUPs"/>
    <property type="match status" value="1"/>
</dbReference>
<feature type="domain" description="UspA" evidence="2">
    <location>
        <begin position="1"/>
        <end position="147"/>
    </location>
</feature>
<proteinExistence type="inferred from homology"/>